<feature type="compositionally biased region" description="Basic residues" evidence="1">
    <location>
        <begin position="432"/>
        <end position="449"/>
    </location>
</feature>
<feature type="region of interest" description="Disordered" evidence="1">
    <location>
        <begin position="17"/>
        <end position="115"/>
    </location>
</feature>
<feature type="compositionally biased region" description="Basic residues" evidence="1">
    <location>
        <begin position="632"/>
        <end position="642"/>
    </location>
</feature>
<feature type="compositionally biased region" description="Basic residues" evidence="1">
    <location>
        <begin position="87"/>
        <end position="96"/>
    </location>
</feature>
<feature type="compositionally biased region" description="Basic and acidic residues" evidence="1">
    <location>
        <begin position="528"/>
        <end position="539"/>
    </location>
</feature>
<proteinExistence type="predicted"/>
<feature type="compositionally biased region" description="Low complexity" evidence="1">
    <location>
        <begin position="153"/>
        <end position="163"/>
    </location>
</feature>
<feature type="compositionally biased region" description="Basic and acidic residues" evidence="1">
    <location>
        <begin position="280"/>
        <end position="296"/>
    </location>
</feature>
<dbReference type="Proteomes" id="UP001153328">
    <property type="component" value="Unassembled WGS sequence"/>
</dbReference>
<name>A0A9W4GWN8_9ACTN</name>
<reference evidence="2" key="1">
    <citation type="submission" date="2021-06" db="EMBL/GenBank/DDBJ databases">
        <authorList>
            <person name="Arsene-Ploetze F."/>
        </authorList>
    </citation>
    <scope>NUCLEOTIDE SEQUENCE</scope>
    <source>
        <strain evidence="2">SBRY1</strain>
    </source>
</reference>
<feature type="compositionally biased region" description="Basic and acidic residues" evidence="1">
    <location>
        <begin position="450"/>
        <end position="475"/>
    </location>
</feature>
<evidence type="ECO:0000313" key="3">
    <source>
        <dbReference type="Proteomes" id="UP001153328"/>
    </source>
</evidence>
<evidence type="ECO:0000256" key="1">
    <source>
        <dbReference type="SAM" id="MobiDB-lite"/>
    </source>
</evidence>
<feature type="region of interest" description="Disordered" evidence="1">
    <location>
        <begin position="432"/>
        <end position="652"/>
    </location>
</feature>
<dbReference type="AlphaFoldDB" id="A0A9W4GWN8"/>
<feature type="compositionally biased region" description="Basic and acidic residues" evidence="1">
    <location>
        <begin position="203"/>
        <end position="214"/>
    </location>
</feature>
<feature type="compositionally biased region" description="Basic residues" evidence="1">
    <location>
        <begin position="586"/>
        <end position="595"/>
    </location>
</feature>
<feature type="region of interest" description="Disordered" evidence="1">
    <location>
        <begin position="129"/>
        <end position="378"/>
    </location>
</feature>
<feature type="compositionally biased region" description="Basic residues" evidence="1">
    <location>
        <begin position="612"/>
        <end position="625"/>
    </location>
</feature>
<feature type="compositionally biased region" description="Basic and acidic residues" evidence="1">
    <location>
        <begin position="555"/>
        <end position="571"/>
    </location>
</feature>
<comment type="caution">
    <text evidence="2">The sequence shown here is derived from an EMBL/GenBank/DDBJ whole genome shotgun (WGS) entry which is preliminary data.</text>
</comment>
<feature type="compositionally biased region" description="Basic residues" evidence="1">
    <location>
        <begin position="476"/>
        <end position="489"/>
    </location>
</feature>
<feature type="compositionally biased region" description="Basic residues" evidence="1">
    <location>
        <begin position="106"/>
        <end position="115"/>
    </location>
</feature>
<sequence>MGRLVTAFVNSLSRTLNAAPAAPPTAPLDERSQHRETHPHVTCRAAESRGRRRRGRAGHRRAARAPPLPRGRRPAAGQQQRALRLAERHRQRRRYGVRADHPHLRDRPHHRGRHHLHARRHVQLLLHRHHRAGQQRQFRRTQGAVRLPGRDPGAQLLRDGRGRQQPRPRAQRQLLAPLRPHRAARRRQRHLRRRQQQHRRAHGDRLQPRQRAADLPDGLQHPAEPVAREQPRPQLGVARQLRLGRRERRRLRRETHRGTGQRLPLRRVPQQHRRRLGPLHQERHRTDRRRDHRELAVLRQRHALRRHRELRRRPQRLQAGRREDRRQPRRPQQHRLPQRPRRVHVQQQPRRHDRHRQRQHRQQRTQLPLGDRQLHLPQRHLLPLRRQRLQRQGRRLHGHHRPVLVRLQRVPLLVLRRRARLVLRLRRRPERHLRRHPRHRRQHHRRLDGRHHAPDHAPHDPADQPADHPAHDAAHRRAAVHRRLRGRQRQRLDPQRRFLGGPLHRIARPDPVRRRRQRGLPGRILLVRPEHPGHGDPDPLRGLGRIRGGPRPRAGRLELLRPGAARREQGRDPPGLWRHQQGARQRLLHRGHGRAVHGAPLGPGQQPDRLRQRPVRRQRRRLHLRQRTDRPRHLRRHRRLRQRRGDQFVTTH</sequence>
<protein>
    <submittedName>
        <fullName evidence="2">Uncharacterized protein</fullName>
    </submittedName>
</protein>
<feature type="compositionally biased region" description="Basic and acidic residues" evidence="1">
    <location>
        <begin position="28"/>
        <end position="39"/>
    </location>
</feature>
<gene>
    <name evidence="2" type="ORF">SBRY_11118</name>
</gene>
<feature type="compositionally biased region" description="Basic residues" evidence="1">
    <location>
        <begin position="299"/>
        <end position="315"/>
    </location>
</feature>
<feature type="compositionally biased region" description="Low complexity" evidence="1">
    <location>
        <begin position="74"/>
        <end position="83"/>
    </location>
</feature>
<feature type="compositionally biased region" description="Basic residues" evidence="1">
    <location>
        <begin position="327"/>
        <end position="363"/>
    </location>
</feature>
<evidence type="ECO:0000313" key="2">
    <source>
        <dbReference type="EMBL" id="CAG7608207.1"/>
    </source>
</evidence>
<dbReference type="EMBL" id="CAJVAX010000001">
    <property type="protein sequence ID" value="CAG7608207.1"/>
    <property type="molecule type" value="Genomic_DNA"/>
</dbReference>
<accession>A0A9W4GWN8</accession>
<feature type="compositionally biased region" description="Basic residues" evidence="1">
    <location>
        <begin position="242"/>
        <end position="255"/>
    </location>
</feature>
<feature type="compositionally biased region" description="Basic residues" evidence="1">
    <location>
        <begin position="179"/>
        <end position="202"/>
    </location>
</feature>
<keyword evidence="3" id="KW-1185">Reference proteome</keyword>
<feature type="compositionally biased region" description="Basic residues" evidence="1">
    <location>
        <begin position="129"/>
        <end position="139"/>
    </location>
</feature>
<feature type="compositionally biased region" description="Basic residues" evidence="1">
    <location>
        <begin position="269"/>
        <end position="279"/>
    </location>
</feature>
<feature type="compositionally biased region" description="Basic residues" evidence="1">
    <location>
        <begin position="50"/>
        <end position="63"/>
    </location>
</feature>
<organism evidence="2 3">
    <name type="scientific">Actinacidiphila bryophytorum</name>
    <dbReference type="NCBI Taxonomy" id="1436133"/>
    <lineage>
        <taxon>Bacteria</taxon>
        <taxon>Bacillati</taxon>
        <taxon>Actinomycetota</taxon>
        <taxon>Actinomycetes</taxon>
        <taxon>Kitasatosporales</taxon>
        <taxon>Streptomycetaceae</taxon>
        <taxon>Actinacidiphila</taxon>
    </lineage>
</organism>